<organism evidence="5 6">
    <name type="scientific">Marinobacter qingdaonensis</name>
    <dbReference type="NCBI Taxonomy" id="3108486"/>
    <lineage>
        <taxon>Bacteria</taxon>
        <taxon>Pseudomonadati</taxon>
        <taxon>Pseudomonadota</taxon>
        <taxon>Gammaproteobacteria</taxon>
        <taxon>Pseudomonadales</taxon>
        <taxon>Marinobacteraceae</taxon>
        <taxon>Marinobacter</taxon>
    </lineage>
</organism>
<feature type="compositionally biased region" description="Polar residues" evidence="2">
    <location>
        <begin position="307"/>
        <end position="316"/>
    </location>
</feature>
<dbReference type="InterPro" id="IPR050300">
    <property type="entry name" value="GDXG_lipolytic_enzyme"/>
</dbReference>
<evidence type="ECO:0000256" key="3">
    <source>
        <dbReference type="SAM" id="SignalP"/>
    </source>
</evidence>
<proteinExistence type="predicted"/>
<gene>
    <name evidence="5" type="ORF">U5822_05605</name>
</gene>
<dbReference type="GO" id="GO:0016787">
    <property type="term" value="F:hydrolase activity"/>
    <property type="evidence" value="ECO:0007669"/>
    <property type="project" value="UniProtKB-KW"/>
</dbReference>
<feature type="signal peptide" evidence="3">
    <location>
        <begin position="1"/>
        <end position="29"/>
    </location>
</feature>
<feature type="region of interest" description="Disordered" evidence="2">
    <location>
        <begin position="296"/>
        <end position="316"/>
    </location>
</feature>
<dbReference type="RefSeq" id="WP_322854647.1">
    <property type="nucleotide sequence ID" value="NZ_JAYDCJ010000003.1"/>
</dbReference>
<keyword evidence="3" id="KW-0732">Signal</keyword>
<dbReference type="Gene3D" id="3.40.50.1820">
    <property type="entry name" value="alpha/beta hydrolase"/>
    <property type="match status" value="1"/>
</dbReference>
<feature type="chain" id="PRO_5045175830" evidence="3">
    <location>
        <begin position="30"/>
        <end position="316"/>
    </location>
</feature>
<accession>A0ABU5NWE6</accession>
<evidence type="ECO:0000256" key="1">
    <source>
        <dbReference type="ARBA" id="ARBA00022801"/>
    </source>
</evidence>
<dbReference type="Pfam" id="PF20434">
    <property type="entry name" value="BD-FAE"/>
    <property type="match status" value="1"/>
</dbReference>
<evidence type="ECO:0000313" key="5">
    <source>
        <dbReference type="EMBL" id="MEA1080133.1"/>
    </source>
</evidence>
<dbReference type="PANTHER" id="PTHR48081">
    <property type="entry name" value="AB HYDROLASE SUPERFAMILY PROTEIN C4A8.06C"/>
    <property type="match status" value="1"/>
</dbReference>
<evidence type="ECO:0000313" key="6">
    <source>
        <dbReference type="Proteomes" id="UP001305746"/>
    </source>
</evidence>
<dbReference type="InterPro" id="IPR049492">
    <property type="entry name" value="BD-FAE-like_dom"/>
</dbReference>
<keyword evidence="6" id="KW-1185">Reference proteome</keyword>
<protein>
    <submittedName>
        <fullName evidence="5">Alpha/beta hydrolase</fullName>
    </submittedName>
</protein>
<evidence type="ECO:0000256" key="2">
    <source>
        <dbReference type="SAM" id="MobiDB-lite"/>
    </source>
</evidence>
<dbReference type="EMBL" id="JAYDCJ010000003">
    <property type="protein sequence ID" value="MEA1080133.1"/>
    <property type="molecule type" value="Genomic_DNA"/>
</dbReference>
<evidence type="ECO:0000259" key="4">
    <source>
        <dbReference type="Pfam" id="PF20434"/>
    </source>
</evidence>
<comment type="caution">
    <text evidence="5">The sequence shown here is derived from an EMBL/GenBank/DDBJ whole genome shotgun (WGS) entry which is preliminary data.</text>
</comment>
<dbReference type="InterPro" id="IPR029058">
    <property type="entry name" value="AB_hydrolase_fold"/>
</dbReference>
<dbReference type="SUPFAM" id="SSF53474">
    <property type="entry name" value="alpha/beta-Hydrolases"/>
    <property type="match status" value="1"/>
</dbReference>
<feature type="domain" description="BD-FAE-like" evidence="4">
    <location>
        <begin position="64"/>
        <end position="259"/>
    </location>
</feature>
<sequence>MPRTGSPRGRKWVASLLGSLALLAGCASHQDEPGTDIAVPDTDFRVEHSLPFSPDDWPQTLYGDLYLPDTPGARPVVLMVHGGGWERRSRADMTWIAETLAGHGFAVFNIDYRFAPDYTFPAQLHDLQVARAWINRHAGHYRLDPDSVSGFGFLSGAHLVALLALVASSDSPLNAPHGGPDTQLKAAVVGGLPSDLAAFGSGKLLRQFLGGRLQAIPDTYRQASPITHIGAGAPPFFLFHGAIDTLVPFSQAEKFRDALDAHRIDNELFKMHLRGHVTSFLTAGDAVDAAIRFLARQERRPPEDGQESAQGRKTNI</sequence>
<keyword evidence="1 5" id="KW-0378">Hydrolase</keyword>
<name>A0ABU5NWE6_9GAMM</name>
<dbReference type="PROSITE" id="PS51257">
    <property type="entry name" value="PROKAR_LIPOPROTEIN"/>
    <property type="match status" value="1"/>
</dbReference>
<reference evidence="5 6" key="1">
    <citation type="submission" date="2023-12" db="EMBL/GenBank/DDBJ databases">
        <title>Marinobacter qingdaonensis sp. nov., isolated from the intertidal sediment of Qingdao, PR China.</title>
        <authorList>
            <person name="Li Y."/>
        </authorList>
    </citation>
    <scope>NUCLEOTIDE SEQUENCE [LARGE SCALE GENOMIC DNA]</scope>
    <source>
        <strain evidence="5 6">ASW11-75</strain>
    </source>
</reference>
<dbReference type="Proteomes" id="UP001305746">
    <property type="component" value="Unassembled WGS sequence"/>
</dbReference>